<dbReference type="InterPro" id="IPR050990">
    <property type="entry name" value="UPF0237/GcvR_regulator"/>
</dbReference>
<accession>K1KJN7</accession>
<dbReference type="EMBL" id="ADMG01000013">
    <property type="protein sequence ID" value="EKB31989.1"/>
    <property type="molecule type" value="Genomic_DNA"/>
</dbReference>
<dbReference type="SUPFAM" id="SSF55021">
    <property type="entry name" value="ACT-like"/>
    <property type="match status" value="2"/>
</dbReference>
<dbReference type="RefSeq" id="WP_005433590.1">
    <property type="nucleotide sequence ID" value="NZ_JH815513.1"/>
</dbReference>
<dbReference type="PANTHER" id="PTHR34875:SF6">
    <property type="entry name" value="UPF0237 PROTEIN MJ1558"/>
    <property type="match status" value="1"/>
</dbReference>
<keyword evidence="3" id="KW-1185">Reference proteome</keyword>
<sequence length="186" mass="21058">MKTKDILVSIIGLDEPGIVAATAETLTRLGCNIEQMTQTTLRDQFTAVYLVNKPEDIENKNIRLEIQTAYDAKKFHLTVSIRDVETAEGKAAAGEPFIVSIWGHDRNDIIATFARIFAEQRINVEGLKAFRIEDDQSLQVFEVVIPEQVDTRSLHRIMGERAKRMGLRLSMQHAAIFEAIHRVRVV</sequence>
<evidence type="ECO:0000259" key="1">
    <source>
        <dbReference type="PROSITE" id="PS51671"/>
    </source>
</evidence>
<dbReference type="InterPro" id="IPR045865">
    <property type="entry name" value="ACT-like_dom_sf"/>
</dbReference>
<dbReference type="eggNOG" id="COG2716">
    <property type="taxonomic scope" value="Bacteria"/>
</dbReference>
<reference evidence="2 3" key="1">
    <citation type="submission" date="2012-05" db="EMBL/GenBank/DDBJ databases">
        <title>The Genome Sequence of Sutterella wadsworthensis 2_1_59BFAA.</title>
        <authorList>
            <consortium name="The Broad Institute Genome Sequencing Platform"/>
            <person name="Earl A."/>
            <person name="Ward D."/>
            <person name="Feldgarden M."/>
            <person name="Gevers D."/>
            <person name="Daigneault M."/>
            <person name="Strauss J."/>
            <person name="Allen-Vercoe E."/>
            <person name="Walker B."/>
            <person name="Young S.K."/>
            <person name="Zeng Q."/>
            <person name="Gargeya S."/>
            <person name="Fitzgerald M."/>
            <person name="Haas B."/>
            <person name="Abouelleil A."/>
            <person name="Alvarado L."/>
            <person name="Arachchi H.M."/>
            <person name="Berlin A.M."/>
            <person name="Chapman S.B."/>
            <person name="Goldberg J."/>
            <person name="Griggs A."/>
            <person name="Gujja S."/>
            <person name="Hansen M."/>
            <person name="Howarth C."/>
            <person name="Imamovic A."/>
            <person name="Larimer J."/>
            <person name="McCowen C."/>
            <person name="Montmayeur A."/>
            <person name="Murphy C."/>
            <person name="Neiman D."/>
            <person name="Pearson M."/>
            <person name="Priest M."/>
            <person name="Roberts A."/>
            <person name="Saif S."/>
            <person name="Shea T."/>
            <person name="Sisk P."/>
            <person name="Sykes S."/>
            <person name="Wortman J."/>
            <person name="Nusbaum C."/>
            <person name="Birren B."/>
        </authorList>
    </citation>
    <scope>NUCLEOTIDE SEQUENCE [LARGE SCALE GENOMIC DNA]</scope>
    <source>
        <strain evidence="2 3">2_1_59BFAA</strain>
    </source>
</reference>
<name>K1KJN7_9BURK</name>
<comment type="caution">
    <text evidence="2">The sequence shown here is derived from an EMBL/GenBank/DDBJ whole genome shotgun (WGS) entry which is preliminary data.</text>
</comment>
<protein>
    <recommendedName>
        <fullName evidence="1">ACT domain-containing protein</fullName>
    </recommendedName>
</protein>
<evidence type="ECO:0000313" key="2">
    <source>
        <dbReference type="EMBL" id="EKB31989.1"/>
    </source>
</evidence>
<evidence type="ECO:0000313" key="3">
    <source>
        <dbReference type="Proteomes" id="UP000005835"/>
    </source>
</evidence>
<organism evidence="2 3">
    <name type="scientific">Sutterella wadsworthensis 2_1_59BFAA</name>
    <dbReference type="NCBI Taxonomy" id="742823"/>
    <lineage>
        <taxon>Bacteria</taxon>
        <taxon>Pseudomonadati</taxon>
        <taxon>Pseudomonadota</taxon>
        <taxon>Betaproteobacteria</taxon>
        <taxon>Burkholderiales</taxon>
        <taxon>Sutterellaceae</taxon>
        <taxon>Sutterella</taxon>
    </lineage>
</organism>
<dbReference type="OrthoDB" id="12860at2"/>
<dbReference type="PANTHER" id="PTHR34875">
    <property type="entry name" value="UPF0237 PROTEIN MJ1558"/>
    <property type="match status" value="1"/>
</dbReference>
<dbReference type="STRING" id="742823.HMPREF9465_00383"/>
<gene>
    <name evidence="2" type="ORF">HMPREF9465_00383</name>
</gene>
<dbReference type="PATRIC" id="fig|742823.3.peg.377"/>
<dbReference type="Pfam" id="PF13740">
    <property type="entry name" value="ACT_6"/>
    <property type="match status" value="2"/>
</dbReference>
<dbReference type="PROSITE" id="PS51671">
    <property type="entry name" value="ACT"/>
    <property type="match status" value="2"/>
</dbReference>
<dbReference type="Gene3D" id="3.30.70.260">
    <property type="match status" value="2"/>
</dbReference>
<proteinExistence type="predicted"/>
<feature type="domain" description="ACT" evidence="1">
    <location>
        <begin position="98"/>
        <end position="186"/>
    </location>
</feature>
<dbReference type="HOGENOM" id="CLU_095322_1_0_4"/>
<feature type="domain" description="ACT" evidence="1">
    <location>
        <begin position="7"/>
        <end position="84"/>
    </location>
</feature>
<dbReference type="InterPro" id="IPR002912">
    <property type="entry name" value="ACT_dom"/>
</dbReference>
<dbReference type="Proteomes" id="UP000005835">
    <property type="component" value="Unassembled WGS sequence"/>
</dbReference>
<dbReference type="AlphaFoldDB" id="K1KJN7"/>